<evidence type="ECO:0000313" key="2">
    <source>
        <dbReference type="EMBL" id="CAD8057716.1"/>
    </source>
</evidence>
<gene>
    <name evidence="2" type="ORF">PPRIM_AZ9-3.1.T0260183</name>
</gene>
<keyword evidence="1" id="KW-0175">Coiled coil</keyword>
<dbReference type="AlphaFoldDB" id="A0A8S1KYK4"/>
<accession>A0A8S1KYK4</accession>
<dbReference type="EMBL" id="CAJJDM010000025">
    <property type="protein sequence ID" value="CAD8057716.1"/>
    <property type="molecule type" value="Genomic_DNA"/>
</dbReference>
<proteinExistence type="predicted"/>
<keyword evidence="3" id="KW-1185">Reference proteome</keyword>
<feature type="coiled-coil region" evidence="1">
    <location>
        <begin position="235"/>
        <end position="262"/>
    </location>
</feature>
<comment type="caution">
    <text evidence="2">The sequence shown here is derived from an EMBL/GenBank/DDBJ whole genome shotgun (WGS) entry which is preliminary data.</text>
</comment>
<evidence type="ECO:0000256" key="1">
    <source>
        <dbReference type="SAM" id="Coils"/>
    </source>
</evidence>
<reference evidence="2" key="1">
    <citation type="submission" date="2021-01" db="EMBL/GenBank/DDBJ databases">
        <authorList>
            <consortium name="Genoscope - CEA"/>
            <person name="William W."/>
        </authorList>
    </citation>
    <scope>NUCLEOTIDE SEQUENCE</scope>
</reference>
<organism evidence="2 3">
    <name type="scientific">Paramecium primaurelia</name>
    <dbReference type="NCBI Taxonomy" id="5886"/>
    <lineage>
        <taxon>Eukaryota</taxon>
        <taxon>Sar</taxon>
        <taxon>Alveolata</taxon>
        <taxon>Ciliophora</taxon>
        <taxon>Intramacronucleata</taxon>
        <taxon>Oligohymenophorea</taxon>
        <taxon>Peniculida</taxon>
        <taxon>Parameciidae</taxon>
        <taxon>Paramecium</taxon>
    </lineage>
</organism>
<evidence type="ECO:0000313" key="3">
    <source>
        <dbReference type="Proteomes" id="UP000688137"/>
    </source>
</evidence>
<dbReference type="OMA" id="SDYKQIK"/>
<protein>
    <submittedName>
        <fullName evidence="2">Uncharacterized protein</fullName>
    </submittedName>
</protein>
<feature type="coiled-coil region" evidence="1">
    <location>
        <begin position="113"/>
        <end position="181"/>
    </location>
</feature>
<dbReference type="Proteomes" id="UP000688137">
    <property type="component" value="Unassembled WGS sequence"/>
</dbReference>
<name>A0A8S1KYK4_PARPR</name>
<sequence>MRQQIYQPTYGVGFTTQFQQISQPSIKIVSQPSFQTQIQLKIQQPFQHQQQTSFSQQQNRPIIPINGTGSVCRPAWDQPKRQRFHTSQSNISPQNQMHLLDLQQIEEPWKIKVQELQKKISILEEQQLKQQEDQDVETDLSQAYSQIQQLVNTIKILQEEIQQLEEKVEIKQSIIDGYDKQLVQKDIEIEKANQYISELHNQLEHQTIHQEEKQKYLFEEVNTWKRKFIEQNKEFHQKQEELMTLQAELDNLKNQKLIINKSSDYKQTK</sequence>